<feature type="region of interest" description="Disordered" evidence="4">
    <location>
        <begin position="106"/>
        <end position="193"/>
    </location>
</feature>
<feature type="region of interest" description="Disordered" evidence="4">
    <location>
        <begin position="200"/>
        <end position="219"/>
    </location>
</feature>
<dbReference type="PROSITE" id="PS50013">
    <property type="entry name" value="CHROMO_2"/>
    <property type="match status" value="1"/>
</dbReference>
<feature type="compositionally biased region" description="Polar residues" evidence="4">
    <location>
        <begin position="675"/>
        <end position="693"/>
    </location>
</feature>
<dbReference type="CDD" id="cd18966">
    <property type="entry name" value="chromodomain"/>
    <property type="match status" value="1"/>
</dbReference>
<feature type="compositionally biased region" description="Basic residues" evidence="4">
    <location>
        <begin position="108"/>
        <end position="120"/>
    </location>
</feature>
<evidence type="ECO:0000313" key="7">
    <source>
        <dbReference type="Proteomes" id="UP000184188"/>
    </source>
</evidence>
<evidence type="ECO:0000256" key="2">
    <source>
        <dbReference type="ARBA" id="ARBA00011353"/>
    </source>
</evidence>
<feature type="domain" description="Chromo" evidence="5">
    <location>
        <begin position="28"/>
        <end position="87"/>
    </location>
</feature>
<evidence type="ECO:0000256" key="3">
    <source>
        <dbReference type="ARBA" id="ARBA00023242"/>
    </source>
</evidence>
<comment type="subunit">
    <text evidence="2">Component of the NuA4 histone acetyltransferase complex.</text>
</comment>
<dbReference type="STRING" id="1073090.A0A1L9S7V9"/>
<dbReference type="OrthoDB" id="1918685at2759"/>
<feature type="compositionally biased region" description="Polar residues" evidence="4">
    <location>
        <begin position="547"/>
        <end position="557"/>
    </location>
</feature>
<dbReference type="EMBL" id="KV878353">
    <property type="protein sequence ID" value="OJJ43234.1"/>
    <property type="molecule type" value="Genomic_DNA"/>
</dbReference>
<dbReference type="GO" id="GO:0006338">
    <property type="term" value="P:chromatin remodeling"/>
    <property type="evidence" value="ECO:0007669"/>
    <property type="project" value="UniProtKB-ARBA"/>
</dbReference>
<feature type="region of interest" description="Disordered" evidence="4">
    <location>
        <begin position="1121"/>
        <end position="1177"/>
    </location>
</feature>
<comment type="subcellular location">
    <subcellularLocation>
        <location evidence="1">Nucleus</location>
    </subcellularLocation>
</comment>
<feature type="region of interest" description="Disordered" evidence="4">
    <location>
        <begin position="330"/>
        <end position="373"/>
    </location>
</feature>
<name>A0A1L9S7V9_9EURO</name>
<dbReference type="AlphaFoldDB" id="A0A1L9S7V9"/>
<evidence type="ECO:0000313" key="6">
    <source>
        <dbReference type="EMBL" id="OJJ43234.1"/>
    </source>
</evidence>
<protein>
    <recommendedName>
        <fullName evidence="5">Chromo domain-containing protein</fullName>
    </recommendedName>
</protein>
<accession>A0A1L9S7V9</accession>
<feature type="region of interest" description="Disordered" evidence="4">
    <location>
        <begin position="671"/>
        <end position="712"/>
    </location>
</feature>
<keyword evidence="3" id="KW-0539">Nucleus</keyword>
<dbReference type="GeneID" id="34610530"/>
<dbReference type="InterPro" id="IPR016197">
    <property type="entry name" value="Chromo-like_dom_sf"/>
</dbReference>
<dbReference type="InterPro" id="IPR051219">
    <property type="entry name" value="Heterochromatin_chromo-domain"/>
</dbReference>
<dbReference type="RefSeq" id="XP_022577744.1">
    <property type="nucleotide sequence ID" value="XM_022724065.1"/>
</dbReference>
<evidence type="ECO:0000256" key="4">
    <source>
        <dbReference type="SAM" id="MobiDB-lite"/>
    </source>
</evidence>
<feature type="compositionally biased region" description="Basic and acidic residues" evidence="4">
    <location>
        <begin position="619"/>
        <end position="636"/>
    </location>
</feature>
<dbReference type="InterPro" id="IPR000953">
    <property type="entry name" value="Chromo/chromo_shadow_dom"/>
</dbReference>
<feature type="compositionally biased region" description="Polar residues" evidence="4">
    <location>
        <begin position="348"/>
        <end position="362"/>
    </location>
</feature>
<proteinExistence type="predicted"/>
<dbReference type="GO" id="GO:0005634">
    <property type="term" value="C:nucleus"/>
    <property type="evidence" value="ECO:0007669"/>
    <property type="project" value="UniProtKB-SubCell"/>
</dbReference>
<feature type="compositionally biased region" description="Polar residues" evidence="4">
    <location>
        <begin position="1125"/>
        <end position="1148"/>
    </location>
</feature>
<dbReference type="Pfam" id="PF00385">
    <property type="entry name" value="Chromo"/>
    <property type="match status" value="1"/>
</dbReference>
<evidence type="ECO:0000256" key="1">
    <source>
        <dbReference type="ARBA" id="ARBA00004123"/>
    </source>
</evidence>
<reference evidence="7" key="1">
    <citation type="journal article" date="2017" name="Genome Biol.">
        <title>Comparative genomics reveals high biological diversity and specific adaptations in the industrially and medically important fungal genus Aspergillus.</title>
        <authorList>
            <person name="de Vries R.P."/>
            <person name="Riley R."/>
            <person name="Wiebenga A."/>
            <person name="Aguilar-Osorio G."/>
            <person name="Amillis S."/>
            <person name="Uchima C.A."/>
            <person name="Anderluh G."/>
            <person name="Asadollahi M."/>
            <person name="Askin M."/>
            <person name="Barry K."/>
            <person name="Battaglia E."/>
            <person name="Bayram O."/>
            <person name="Benocci T."/>
            <person name="Braus-Stromeyer S.A."/>
            <person name="Caldana C."/>
            <person name="Canovas D."/>
            <person name="Cerqueira G.C."/>
            <person name="Chen F."/>
            <person name="Chen W."/>
            <person name="Choi C."/>
            <person name="Clum A."/>
            <person name="Dos Santos R.A."/>
            <person name="Damasio A.R."/>
            <person name="Diallinas G."/>
            <person name="Emri T."/>
            <person name="Fekete E."/>
            <person name="Flipphi M."/>
            <person name="Freyberg S."/>
            <person name="Gallo A."/>
            <person name="Gournas C."/>
            <person name="Habgood R."/>
            <person name="Hainaut M."/>
            <person name="Harispe M.L."/>
            <person name="Henrissat B."/>
            <person name="Hilden K.S."/>
            <person name="Hope R."/>
            <person name="Hossain A."/>
            <person name="Karabika E."/>
            <person name="Karaffa L."/>
            <person name="Karanyi Z."/>
            <person name="Krasevec N."/>
            <person name="Kuo A."/>
            <person name="Kusch H."/>
            <person name="LaButti K."/>
            <person name="Lagendijk E.L."/>
            <person name="Lapidus A."/>
            <person name="Levasseur A."/>
            <person name="Lindquist E."/>
            <person name="Lipzen A."/>
            <person name="Logrieco A.F."/>
            <person name="MacCabe A."/>
            <person name="Maekelae M.R."/>
            <person name="Malavazi I."/>
            <person name="Melin P."/>
            <person name="Meyer V."/>
            <person name="Mielnichuk N."/>
            <person name="Miskei M."/>
            <person name="Molnar A.P."/>
            <person name="Mule G."/>
            <person name="Ngan C.Y."/>
            <person name="Orejas M."/>
            <person name="Orosz E."/>
            <person name="Ouedraogo J.P."/>
            <person name="Overkamp K.M."/>
            <person name="Park H.-S."/>
            <person name="Perrone G."/>
            <person name="Piumi F."/>
            <person name="Punt P.J."/>
            <person name="Ram A.F."/>
            <person name="Ramon A."/>
            <person name="Rauscher S."/>
            <person name="Record E."/>
            <person name="Riano-Pachon D.M."/>
            <person name="Robert V."/>
            <person name="Roehrig J."/>
            <person name="Ruller R."/>
            <person name="Salamov A."/>
            <person name="Salih N.S."/>
            <person name="Samson R.A."/>
            <person name="Sandor E."/>
            <person name="Sanguinetti M."/>
            <person name="Schuetze T."/>
            <person name="Sepcic K."/>
            <person name="Shelest E."/>
            <person name="Sherlock G."/>
            <person name="Sophianopoulou V."/>
            <person name="Squina F.M."/>
            <person name="Sun H."/>
            <person name="Susca A."/>
            <person name="Todd R.B."/>
            <person name="Tsang A."/>
            <person name="Unkles S.E."/>
            <person name="van de Wiele N."/>
            <person name="van Rossen-Uffink D."/>
            <person name="Oliveira J.V."/>
            <person name="Vesth T.C."/>
            <person name="Visser J."/>
            <person name="Yu J.-H."/>
            <person name="Zhou M."/>
            <person name="Andersen M.R."/>
            <person name="Archer D.B."/>
            <person name="Baker S.E."/>
            <person name="Benoit I."/>
            <person name="Brakhage A.A."/>
            <person name="Braus G.H."/>
            <person name="Fischer R."/>
            <person name="Frisvad J.C."/>
            <person name="Goldman G.H."/>
            <person name="Houbraken J."/>
            <person name="Oakley B."/>
            <person name="Pocsi I."/>
            <person name="Scazzocchio C."/>
            <person name="Seiboth B."/>
            <person name="vanKuyk P.A."/>
            <person name="Wortman J."/>
            <person name="Dyer P.S."/>
            <person name="Grigoriev I.V."/>
        </authorList>
    </citation>
    <scope>NUCLEOTIDE SEQUENCE [LARGE SCALE GENOMIC DNA]</scope>
    <source>
        <strain evidence="7">CBS 506.65</strain>
    </source>
</reference>
<gene>
    <name evidence="6" type="ORF">ASPZODRAFT_136444</name>
</gene>
<dbReference type="SUPFAM" id="SSF54160">
    <property type="entry name" value="Chromo domain-like"/>
    <property type="match status" value="1"/>
</dbReference>
<feature type="region of interest" description="Disordered" evidence="4">
    <location>
        <begin position="529"/>
        <end position="636"/>
    </location>
</feature>
<feature type="compositionally biased region" description="Polar residues" evidence="4">
    <location>
        <begin position="588"/>
        <end position="611"/>
    </location>
</feature>
<dbReference type="VEuPathDB" id="FungiDB:ASPZODRAFT_136444"/>
<dbReference type="Proteomes" id="UP000184188">
    <property type="component" value="Unassembled WGS sequence"/>
</dbReference>
<feature type="compositionally biased region" description="Low complexity" evidence="4">
    <location>
        <begin position="167"/>
        <end position="178"/>
    </location>
</feature>
<dbReference type="PANTHER" id="PTHR22812">
    <property type="entry name" value="CHROMOBOX PROTEIN"/>
    <property type="match status" value="1"/>
</dbReference>
<feature type="compositionally biased region" description="Low complexity" evidence="4">
    <location>
        <begin position="576"/>
        <end position="587"/>
    </location>
</feature>
<keyword evidence="7" id="KW-1185">Reference proteome</keyword>
<organism evidence="6 7">
    <name type="scientific">Penicilliopsis zonata CBS 506.65</name>
    <dbReference type="NCBI Taxonomy" id="1073090"/>
    <lineage>
        <taxon>Eukaryota</taxon>
        <taxon>Fungi</taxon>
        <taxon>Dikarya</taxon>
        <taxon>Ascomycota</taxon>
        <taxon>Pezizomycotina</taxon>
        <taxon>Eurotiomycetes</taxon>
        <taxon>Eurotiomycetidae</taxon>
        <taxon>Eurotiales</taxon>
        <taxon>Aspergillaceae</taxon>
        <taxon>Penicilliopsis</taxon>
    </lineage>
</organism>
<evidence type="ECO:0000259" key="5">
    <source>
        <dbReference type="PROSITE" id="PS50013"/>
    </source>
</evidence>
<dbReference type="Gene3D" id="2.40.50.40">
    <property type="match status" value="1"/>
</dbReference>
<sequence length="1177" mass="133439">MPLGEVVVVDDDQISLTSSVESEQQSEYEIEEILAQRETHEGVLTFLVKWAGYAIHRASWEPADQFNNPETLEDWNEKLRRINDKKAPAFDVQAWERHVLRIEADRKDRKRRRAAKRNRLRQLASDRLKSSSEPNTLPDVSCAGPTNKALTTRDPSRPPDRNANPQAAAPKKTTGAAPECSWPPNEPSNLSVSRSEIPLGSASRGAIPSRPGQESRFSISHPPINFALKKRPATADLTPSTPAKRFNLSTQWRYEKYKRHEPAPDISQLELHVPSNFPVKPGELKILGASNARAQQEEHYLEDNELFVAQDGSTTSGSTDMSIASPQLFSTPTNQAPNGTHDIPLEQRISTPTSPQPVTTAPRTAPPDLQSPHLPSKKYRFALGEILVFAYYGPEKTEIGPVRICGANRRTKINLLRHKKTRDENVEVWFRDVCTPEEYDDKHGKVVSPFPCDRGWLEGYEESKQNLRQMANVLRTKNSMAIYRPNSSADNVLIAYWPHSATSRFENGRRSPPAEDSICISVKCLRNGARWPRRPSPQPGETDRPSHLSSPARTPTGPSYRRRTSSIIEEPGKARPLPLGPSSPHLSQQVAAQLSNSDTKPSGLLQNQPQRLRSPEPGGNDRTDENSKTRFRPESRHLEAGRHIGFHEQPVAHPKPKISLQIETCLQPEVRRSSETGFQSQELKPQESVSRFSRQPLDTDRRPEPQTTNSTIQSDINLTDNSIEFSKAAPSLRQTAPWPGKKQLELNSPSGQQLTKELQEHGYGKADTKLQSSMSRLEISGGTSSVPVDVPRSAGQFDWTSVLGQPNIDAIIESKCSFTFKELATIGAPEKAVLANVFYVLYPIEDEKVDAEYKALVQFLKSHKAVVFSSRIDEDWEKFALTVPIYQGVVLFHGDFTNYHELPYLKDVLSKQANFWRISLSKTLEYVPQPVHLQRVFPRGSVILITEDLMVNDQCGTMIILMWFIRNIKSGKLPGTWKLFLRPNVMKWLLEKHDTSKEERESVYWLAIYYLIDTINGTGNEPDDVIDDPFTNTLISPTFIPQYNSYQDTDRLVEFFAGWALLNNHRFRRFHVATYQKPLPRRWGEWNHLDIRPSPREVFRHLDINHKEVWEKVKPIIRKVESSSDPRIQTPQQNTYTPRTPRTVSLPQQLDGASESSSSRKSLPVKTTKYNYPDPYH</sequence>
<dbReference type="InterPro" id="IPR023780">
    <property type="entry name" value="Chromo_domain"/>
</dbReference>
<dbReference type="SMART" id="SM00298">
    <property type="entry name" value="CHROMO"/>
    <property type="match status" value="1"/>
</dbReference>